<feature type="domain" description="PAC" evidence="1">
    <location>
        <begin position="85"/>
        <end position="136"/>
    </location>
</feature>
<organism evidence="4 5">
    <name type="scientific">Methylophilus rhizosphaerae</name>
    <dbReference type="NCBI Taxonomy" id="492660"/>
    <lineage>
        <taxon>Bacteria</taxon>
        <taxon>Pseudomonadati</taxon>
        <taxon>Pseudomonadota</taxon>
        <taxon>Betaproteobacteria</taxon>
        <taxon>Nitrosomonadales</taxon>
        <taxon>Methylophilaceae</taxon>
        <taxon>Methylophilus</taxon>
    </lineage>
</organism>
<evidence type="ECO:0000313" key="5">
    <source>
        <dbReference type="Proteomes" id="UP000198629"/>
    </source>
</evidence>
<dbReference type="Proteomes" id="UP000198629">
    <property type="component" value="Unassembled WGS sequence"/>
</dbReference>
<name>A0A1G9EA07_9PROT</name>
<dbReference type="Pfam" id="PF00563">
    <property type="entry name" value="EAL"/>
    <property type="match status" value="1"/>
</dbReference>
<dbReference type="SMART" id="SM00267">
    <property type="entry name" value="GGDEF"/>
    <property type="match status" value="1"/>
</dbReference>
<dbReference type="InterPro" id="IPR035919">
    <property type="entry name" value="EAL_sf"/>
</dbReference>
<dbReference type="InterPro" id="IPR001633">
    <property type="entry name" value="EAL_dom"/>
</dbReference>
<dbReference type="SUPFAM" id="SSF55073">
    <property type="entry name" value="Nucleotide cyclase"/>
    <property type="match status" value="1"/>
</dbReference>
<dbReference type="CDD" id="cd01948">
    <property type="entry name" value="EAL"/>
    <property type="match status" value="1"/>
</dbReference>
<evidence type="ECO:0000259" key="2">
    <source>
        <dbReference type="PROSITE" id="PS50883"/>
    </source>
</evidence>
<protein>
    <submittedName>
        <fullName evidence="4">PAS domain S-box-containing protein/diguanylate cyclase (GGDEF) domain-containing protein</fullName>
    </submittedName>
</protein>
<dbReference type="CDD" id="cd00130">
    <property type="entry name" value="PAS"/>
    <property type="match status" value="1"/>
</dbReference>
<dbReference type="Pfam" id="PF00990">
    <property type="entry name" value="GGDEF"/>
    <property type="match status" value="1"/>
</dbReference>
<dbReference type="PANTHER" id="PTHR44757">
    <property type="entry name" value="DIGUANYLATE CYCLASE DGCP"/>
    <property type="match status" value="1"/>
</dbReference>
<dbReference type="InterPro" id="IPR035965">
    <property type="entry name" value="PAS-like_dom_sf"/>
</dbReference>
<dbReference type="InterPro" id="IPR052155">
    <property type="entry name" value="Biofilm_reg_signaling"/>
</dbReference>
<dbReference type="InterPro" id="IPR013656">
    <property type="entry name" value="PAS_4"/>
</dbReference>
<evidence type="ECO:0000259" key="1">
    <source>
        <dbReference type="PROSITE" id="PS50113"/>
    </source>
</evidence>
<reference evidence="5" key="1">
    <citation type="submission" date="2016-10" db="EMBL/GenBank/DDBJ databases">
        <authorList>
            <person name="Varghese N."/>
            <person name="Submissions S."/>
        </authorList>
    </citation>
    <scope>NUCLEOTIDE SEQUENCE [LARGE SCALE GENOMIC DNA]</scope>
    <source>
        <strain evidence="5">CBMB127</strain>
    </source>
</reference>
<dbReference type="PANTHER" id="PTHR44757:SF2">
    <property type="entry name" value="BIOFILM ARCHITECTURE MAINTENANCE PROTEIN MBAA"/>
    <property type="match status" value="1"/>
</dbReference>
<dbReference type="Gene3D" id="3.30.450.20">
    <property type="entry name" value="PAS domain"/>
    <property type="match status" value="2"/>
</dbReference>
<evidence type="ECO:0000259" key="3">
    <source>
        <dbReference type="PROSITE" id="PS50887"/>
    </source>
</evidence>
<dbReference type="OrthoDB" id="9813903at2"/>
<dbReference type="SUPFAM" id="SSF55785">
    <property type="entry name" value="PYP-like sensor domain (PAS domain)"/>
    <property type="match status" value="2"/>
</dbReference>
<dbReference type="InterPro" id="IPR043128">
    <property type="entry name" value="Rev_trsase/Diguanyl_cyclase"/>
</dbReference>
<dbReference type="Pfam" id="PF08448">
    <property type="entry name" value="PAS_4"/>
    <property type="match status" value="2"/>
</dbReference>
<dbReference type="Gene3D" id="3.30.70.270">
    <property type="match status" value="1"/>
</dbReference>
<gene>
    <name evidence="4" type="ORF">SAMN05192566_2252</name>
</gene>
<dbReference type="PROSITE" id="PS50113">
    <property type="entry name" value="PAC"/>
    <property type="match status" value="1"/>
</dbReference>
<dbReference type="AlphaFoldDB" id="A0A1G9EA07"/>
<dbReference type="RefSeq" id="WP_091472234.1">
    <property type="nucleotide sequence ID" value="NZ_FNFX01000004.1"/>
</dbReference>
<dbReference type="NCBIfam" id="TIGR00229">
    <property type="entry name" value="sensory_box"/>
    <property type="match status" value="2"/>
</dbReference>
<feature type="domain" description="GGDEF" evidence="3">
    <location>
        <begin position="287"/>
        <end position="420"/>
    </location>
</feature>
<dbReference type="STRING" id="492660.SAMN05192566_2252"/>
<dbReference type="EMBL" id="FNFX01000004">
    <property type="protein sequence ID" value="SDK72931.1"/>
    <property type="molecule type" value="Genomic_DNA"/>
</dbReference>
<sequence>MKNTKNQRIENNPYIQTLIDNFPFMVWLKDADSRILVANTAYANMVGVASSAELIGKTDFDFFPAELAQEYVDGDKKAMLSTSPSPVVVPIKNAEGEYYWIESYKSALTVDGQVVGSLGYARDITESIQKENEYRSIVENSPNCIAKYNRDCKRIFLNHANSSFYEVDASELMGKTPSEYPGGTSAIALEQSIREVFLHGENQHAVLKVTTRHGKHKIMHTVLTPEFNAVNEVKTVIAVGQDVTQSYENLDRIHHLAYFDSITKLHNRISLLDVLEQCIKKSRQSAFSFAFLMLDLDGFKAVNDLLGHAEGDLLLHETARRIECAVRPTDTVARLGGDEFAIVLAGVQDSKHAVTVAKKVLESIKQPVLIHGTELFISASIGIVMCPDHSSDVSDIMKYSDIAMYKAKRQGRNNYQFYSSDLSQTTIERIDIERSLRRALKNDEFLLHYQPQINLEADRIVGVEALLRWNRNHCEMIPPDRFISIAEDSGCIVEMGEWVLLTAFKDAVQWNSGREHPITVAINLSSRQFIHNNLFASIKRLIKKTGCNPAWITLEITESLLLNDSAHIRNTLKNLDKMGFRISLDDFGTGYSALSYLNKFPVSEIKIDQSFVQGIASNNDHRLLVQAIISMAKSLNKELVAEGVETAAQAKYLLGYDCKVVQGYLFSKPKPFDDIDLQAAWTSALQENKSISPKQ</sequence>
<dbReference type="SMART" id="SM00052">
    <property type="entry name" value="EAL"/>
    <property type="match status" value="1"/>
</dbReference>
<proteinExistence type="predicted"/>
<accession>A0A1G9EA07</accession>
<dbReference type="InterPro" id="IPR001610">
    <property type="entry name" value="PAC"/>
</dbReference>
<evidence type="ECO:0000313" key="4">
    <source>
        <dbReference type="EMBL" id="SDK72931.1"/>
    </source>
</evidence>
<dbReference type="PROSITE" id="PS50887">
    <property type="entry name" value="GGDEF"/>
    <property type="match status" value="1"/>
</dbReference>
<dbReference type="InterPro" id="IPR000160">
    <property type="entry name" value="GGDEF_dom"/>
</dbReference>
<dbReference type="NCBIfam" id="TIGR00254">
    <property type="entry name" value="GGDEF"/>
    <property type="match status" value="1"/>
</dbReference>
<dbReference type="SMART" id="SM00086">
    <property type="entry name" value="PAC"/>
    <property type="match status" value="2"/>
</dbReference>
<dbReference type="SMART" id="SM00091">
    <property type="entry name" value="PAS"/>
    <property type="match status" value="2"/>
</dbReference>
<dbReference type="Gene3D" id="3.20.20.450">
    <property type="entry name" value="EAL domain"/>
    <property type="match status" value="1"/>
</dbReference>
<dbReference type="SUPFAM" id="SSF141868">
    <property type="entry name" value="EAL domain-like"/>
    <property type="match status" value="1"/>
</dbReference>
<dbReference type="PROSITE" id="PS50883">
    <property type="entry name" value="EAL"/>
    <property type="match status" value="1"/>
</dbReference>
<feature type="domain" description="EAL" evidence="2">
    <location>
        <begin position="429"/>
        <end position="683"/>
    </location>
</feature>
<keyword evidence="5" id="KW-1185">Reference proteome</keyword>
<dbReference type="CDD" id="cd01949">
    <property type="entry name" value="GGDEF"/>
    <property type="match status" value="1"/>
</dbReference>
<dbReference type="InterPro" id="IPR000014">
    <property type="entry name" value="PAS"/>
</dbReference>
<dbReference type="InterPro" id="IPR000700">
    <property type="entry name" value="PAS-assoc_C"/>
</dbReference>
<dbReference type="InterPro" id="IPR029787">
    <property type="entry name" value="Nucleotide_cyclase"/>
</dbReference>